<evidence type="ECO:0000256" key="6">
    <source>
        <dbReference type="ARBA" id="ARBA00023242"/>
    </source>
</evidence>
<name>M1K702_ENCCN</name>
<evidence type="ECO:0000256" key="1">
    <source>
        <dbReference type="ARBA" id="ARBA00004123"/>
    </source>
</evidence>
<dbReference type="InterPro" id="IPR051644">
    <property type="entry name" value="TRAMP_AT-DNA-binding"/>
</dbReference>
<dbReference type="PANTHER" id="PTHR46543:SF1">
    <property type="entry name" value="ZINC FINGER CCHC DOMAIN-CONTAINING PROTEIN 7"/>
    <property type="match status" value="1"/>
</dbReference>
<gene>
    <name evidence="9" type="ORF">ECU11_0650</name>
</gene>
<comment type="subcellular location">
    <subcellularLocation>
        <location evidence="1">Nucleus</location>
    </subcellularLocation>
</comment>
<dbReference type="VEuPathDB" id="MicrosporidiaDB:M970_110640"/>
<proteinExistence type="predicted"/>
<dbReference type="Gene3D" id="4.10.60.10">
    <property type="entry name" value="Zinc finger, CCHC-type"/>
    <property type="match status" value="2"/>
</dbReference>
<dbReference type="SMART" id="SM00343">
    <property type="entry name" value="ZnF_C2HC"/>
    <property type="match status" value="3"/>
</dbReference>
<dbReference type="GO" id="GO:0008270">
    <property type="term" value="F:zinc ion binding"/>
    <property type="evidence" value="ECO:0007669"/>
    <property type="project" value="UniProtKB-KW"/>
</dbReference>
<dbReference type="SUPFAM" id="SSF57756">
    <property type="entry name" value="Retrovirus zinc finger-like domains"/>
    <property type="match status" value="1"/>
</dbReference>
<keyword evidence="2" id="KW-0479">Metal-binding</keyword>
<keyword evidence="4 7" id="KW-0863">Zinc-finger</keyword>
<organism evidence="9">
    <name type="scientific">Encephalitozoon cuniculi</name>
    <name type="common">Microsporidian parasite</name>
    <dbReference type="NCBI Taxonomy" id="6035"/>
    <lineage>
        <taxon>Eukaryota</taxon>
        <taxon>Fungi</taxon>
        <taxon>Fungi incertae sedis</taxon>
        <taxon>Microsporidia</taxon>
        <taxon>Unikaryonidae</taxon>
        <taxon>Encephalitozoon</taxon>
    </lineage>
</organism>
<evidence type="ECO:0000313" key="9">
    <source>
        <dbReference type="EMBL" id="AGE94957.1"/>
    </source>
</evidence>
<dbReference type="EMBL" id="KC513604">
    <property type="protein sequence ID" value="AGE94957.1"/>
    <property type="molecule type" value="Genomic_DNA"/>
</dbReference>
<sequence length="220" mass="25042">MKRADSLLDYAKEVDGIKTVELLDLDIHLFDPQVSLESIDANTLYNVLSLIYHFEDTMVEDGARVPSNLVDRKQRYFCDAAACFRCGETGHGIRECPKAPGKDVCELCSWDGHRSLCCPYRLCPRCGRCGHSPDDCLEPESLDRSKMCEACPTGFHSTEDCPRTWKRYKLNRNTSKRTIYKACPICLSRKHFIGDCSENKPPSSIFTSSYVELAKFYNKQ</sequence>
<dbReference type="GO" id="GO:0003723">
    <property type="term" value="F:RNA binding"/>
    <property type="evidence" value="ECO:0007669"/>
    <property type="project" value="TreeGrafter"/>
</dbReference>
<dbReference type="GO" id="GO:0071039">
    <property type="term" value="P:nuclear polyadenylation-dependent CUT catabolic process"/>
    <property type="evidence" value="ECO:0007669"/>
    <property type="project" value="TreeGrafter"/>
</dbReference>
<keyword evidence="3" id="KW-0677">Repeat</keyword>
<dbReference type="AlphaFoldDB" id="M1K702"/>
<dbReference type="InterPro" id="IPR001878">
    <property type="entry name" value="Znf_CCHC"/>
</dbReference>
<dbReference type="GO" id="GO:0071035">
    <property type="term" value="P:nuclear polyadenylation-dependent rRNA catabolic process"/>
    <property type="evidence" value="ECO:0007669"/>
    <property type="project" value="TreeGrafter"/>
</dbReference>
<evidence type="ECO:0000256" key="7">
    <source>
        <dbReference type="PROSITE-ProRule" id="PRU00047"/>
    </source>
</evidence>
<evidence type="ECO:0000256" key="4">
    <source>
        <dbReference type="ARBA" id="ARBA00022771"/>
    </source>
</evidence>
<dbReference type="GO" id="GO:0071031">
    <property type="term" value="P:nuclear mRNA surveillance of mRNA 3'-end processing"/>
    <property type="evidence" value="ECO:0007669"/>
    <property type="project" value="TreeGrafter"/>
</dbReference>
<dbReference type="VEuPathDB" id="MicrosporidiaDB:AEWD_110640"/>
<feature type="domain" description="CCHC-type" evidence="8">
    <location>
        <begin position="83"/>
        <end position="98"/>
    </location>
</feature>
<dbReference type="GO" id="GO:0071038">
    <property type="term" value="P:TRAMP-dependent tRNA surveillance pathway"/>
    <property type="evidence" value="ECO:0007669"/>
    <property type="project" value="TreeGrafter"/>
</dbReference>
<dbReference type="GO" id="GO:0003677">
    <property type="term" value="F:DNA binding"/>
    <property type="evidence" value="ECO:0007669"/>
    <property type="project" value="UniProtKB-KW"/>
</dbReference>
<dbReference type="Pfam" id="PF00098">
    <property type="entry name" value="zf-CCHC"/>
    <property type="match status" value="1"/>
</dbReference>
<dbReference type="VEuPathDB" id="MicrosporidiaDB:AEWR_110640"/>
<dbReference type="GO" id="GO:0071037">
    <property type="term" value="P:nuclear polyadenylation-dependent snRNA catabolic process"/>
    <property type="evidence" value="ECO:0007669"/>
    <property type="project" value="TreeGrafter"/>
</dbReference>
<dbReference type="PROSITE" id="PS50158">
    <property type="entry name" value="ZF_CCHC"/>
    <property type="match status" value="1"/>
</dbReference>
<protein>
    <submittedName>
        <fullName evidence="9">DNA-binding protein</fullName>
    </submittedName>
</protein>
<dbReference type="GO" id="GO:0031499">
    <property type="term" value="C:TRAMP complex"/>
    <property type="evidence" value="ECO:0007669"/>
    <property type="project" value="TreeGrafter"/>
</dbReference>
<dbReference type="GO" id="GO:0071036">
    <property type="term" value="P:nuclear polyadenylation-dependent snoRNA catabolic process"/>
    <property type="evidence" value="ECO:0007669"/>
    <property type="project" value="TreeGrafter"/>
</dbReference>
<evidence type="ECO:0000256" key="5">
    <source>
        <dbReference type="ARBA" id="ARBA00022833"/>
    </source>
</evidence>
<keyword evidence="5" id="KW-0862">Zinc</keyword>
<evidence type="ECO:0000256" key="3">
    <source>
        <dbReference type="ARBA" id="ARBA00022737"/>
    </source>
</evidence>
<dbReference type="VEuPathDB" id="MicrosporidiaDB:ECU11_0650"/>
<keyword evidence="9" id="KW-0238">DNA-binding</keyword>
<evidence type="ECO:0000256" key="2">
    <source>
        <dbReference type="ARBA" id="ARBA00022723"/>
    </source>
</evidence>
<dbReference type="InterPro" id="IPR036875">
    <property type="entry name" value="Znf_CCHC_sf"/>
</dbReference>
<keyword evidence="6" id="KW-0539">Nucleus</keyword>
<dbReference type="PANTHER" id="PTHR46543">
    <property type="entry name" value="ZINC FINGER CCHC DOMAIN-CONTAINING PROTEIN 7"/>
    <property type="match status" value="1"/>
</dbReference>
<dbReference type="VEuPathDB" id="MicrosporidiaDB:AEWQ_110640"/>
<evidence type="ECO:0000259" key="8">
    <source>
        <dbReference type="PROSITE" id="PS50158"/>
    </source>
</evidence>
<accession>M1K702</accession>
<reference evidence="9" key="1">
    <citation type="journal article" date="2013" name="Eukaryot. Cell">
        <title>Extremely Reduced Levels of Heterozygosity in the Vertebrate Pathogen Encephalitozoon cuniculi.</title>
        <authorList>
            <person name="Selman M."/>
            <person name="Sak B."/>
            <person name="Kvac M."/>
            <person name="Farinelli L."/>
            <person name="Weiss L.M."/>
            <person name="Corradi N."/>
        </authorList>
    </citation>
    <scope>NUCLEOTIDE SEQUENCE</scope>
</reference>